<keyword evidence="11" id="KW-1185">Reference proteome</keyword>
<evidence type="ECO:0000256" key="8">
    <source>
        <dbReference type="SAM" id="Coils"/>
    </source>
</evidence>
<feature type="compositionally biased region" description="Low complexity" evidence="9">
    <location>
        <begin position="53"/>
        <end position="67"/>
    </location>
</feature>
<dbReference type="PANTHER" id="PTHR28595">
    <property type="entry name" value="39S RIBOSOMAL PROTEIN L54, MITOCHONDRIAL"/>
    <property type="match status" value="1"/>
</dbReference>
<proteinExistence type="inferred from homology"/>
<dbReference type="GO" id="GO:0005762">
    <property type="term" value="C:mitochondrial large ribosomal subunit"/>
    <property type="evidence" value="ECO:0007669"/>
    <property type="project" value="TreeGrafter"/>
</dbReference>
<dbReference type="EMBL" id="LWDE02000560">
    <property type="protein sequence ID" value="KAE8246657.1"/>
    <property type="molecule type" value="Genomic_DNA"/>
</dbReference>
<gene>
    <name evidence="10" type="ORF">A4X06_0g4929</name>
</gene>
<reference evidence="10" key="2">
    <citation type="journal article" date="2019" name="IMA Fungus">
        <title>Genome sequencing and comparison of five Tilletia species to identify candidate genes for the detection of regulated species infecting wheat.</title>
        <authorList>
            <person name="Nguyen H.D.T."/>
            <person name="Sultana T."/>
            <person name="Kesanakurti P."/>
            <person name="Hambleton S."/>
        </authorList>
    </citation>
    <scope>NUCLEOTIDE SEQUENCE</scope>
    <source>
        <strain evidence="10">DAOMC 236426</strain>
    </source>
</reference>
<comment type="subcellular location">
    <subcellularLocation>
        <location evidence="1">Mitochondrion</location>
    </subcellularLocation>
</comment>
<dbReference type="InterPro" id="IPR013870">
    <property type="entry name" value="Ribosomal_mL54"/>
</dbReference>
<feature type="compositionally biased region" description="Basic and acidic residues" evidence="9">
    <location>
        <begin position="231"/>
        <end position="243"/>
    </location>
</feature>
<evidence type="ECO:0000256" key="5">
    <source>
        <dbReference type="ARBA" id="ARBA00023274"/>
    </source>
</evidence>
<reference evidence="10" key="1">
    <citation type="submission" date="2016-04" db="EMBL/GenBank/DDBJ databases">
        <authorList>
            <person name="Nguyen H.D."/>
            <person name="Samba Siva P."/>
            <person name="Cullis J."/>
            <person name="Levesque C.A."/>
            <person name="Hambleton S."/>
        </authorList>
    </citation>
    <scope>NUCLEOTIDE SEQUENCE</scope>
    <source>
        <strain evidence="10">DAOMC 236426</strain>
    </source>
</reference>
<dbReference type="PROSITE" id="PS51257">
    <property type="entry name" value="PROKAR_LIPOPROTEIN"/>
    <property type="match status" value="1"/>
</dbReference>
<keyword evidence="2" id="KW-0809">Transit peptide</keyword>
<evidence type="ECO:0000256" key="9">
    <source>
        <dbReference type="SAM" id="MobiDB-lite"/>
    </source>
</evidence>
<evidence type="ECO:0000313" key="11">
    <source>
        <dbReference type="Proteomes" id="UP000077684"/>
    </source>
</evidence>
<evidence type="ECO:0000256" key="7">
    <source>
        <dbReference type="ARBA" id="ARBA00035179"/>
    </source>
</evidence>
<comment type="similarity">
    <text evidence="6">Belongs to the mitochondrion-specific ribosomal protein mL54 family.</text>
</comment>
<keyword evidence="5" id="KW-0687">Ribonucleoprotein</keyword>
<accession>A0A8X7SWL9</accession>
<evidence type="ECO:0000256" key="2">
    <source>
        <dbReference type="ARBA" id="ARBA00022946"/>
    </source>
</evidence>
<comment type="caution">
    <text evidence="10">The sequence shown here is derived from an EMBL/GenBank/DDBJ whole genome shotgun (WGS) entry which is preliminary data.</text>
</comment>
<keyword evidence="3" id="KW-0689">Ribosomal protein</keyword>
<evidence type="ECO:0000256" key="6">
    <source>
        <dbReference type="ARBA" id="ARBA00033752"/>
    </source>
</evidence>
<sequence>MTFTRTAAAAAAAAVHASSSAAASCSYPARRLIRPSAPAACSTSQPRAARLHTSAASQAKATKGAAKLPPRSDAGARAPVGVKLVESSDPNVSACPPGTVLSGLGIFKDRAEPLALPDEDYPTWLWSLIETNNTTNSGGLSIAGTGNMTKGELRVAQKKAMKELRQKAESAKRAATRAAIAAAKKGAGKSGTQRAAVTAASQSLGEEVNIDSMTQTYDPAVALAQAQQAAARDESRQRAELRKANKAKIKSNNFLSAA</sequence>
<organism evidence="10 11">
    <name type="scientific">Tilletia controversa</name>
    <name type="common">dwarf bunt fungus</name>
    <dbReference type="NCBI Taxonomy" id="13291"/>
    <lineage>
        <taxon>Eukaryota</taxon>
        <taxon>Fungi</taxon>
        <taxon>Dikarya</taxon>
        <taxon>Basidiomycota</taxon>
        <taxon>Ustilaginomycotina</taxon>
        <taxon>Exobasidiomycetes</taxon>
        <taxon>Tilletiales</taxon>
        <taxon>Tilletiaceae</taxon>
        <taxon>Tilletia</taxon>
    </lineage>
</organism>
<dbReference type="PANTHER" id="PTHR28595:SF1">
    <property type="entry name" value="LARGE RIBOSOMAL SUBUNIT PROTEIN ML54"/>
    <property type="match status" value="1"/>
</dbReference>
<keyword evidence="8" id="KW-0175">Coiled coil</keyword>
<protein>
    <recommendedName>
        <fullName evidence="7">Large ribosomal subunit protein mL54</fullName>
    </recommendedName>
</protein>
<dbReference type="Pfam" id="PF08561">
    <property type="entry name" value="Ribosomal_L37"/>
    <property type="match status" value="1"/>
</dbReference>
<dbReference type="AlphaFoldDB" id="A0A8X7SWL9"/>
<feature type="region of interest" description="Disordered" evidence="9">
    <location>
        <begin position="39"/>
        <end position="75"/>
    </location>
</feature>
<dbReference type="Proteomes" id="UP000077684">
    <property type="component" value="Unassembled WGS sequence"/>
</dbReference>
<dbReference type="GO" id="GO:0003735">
    <property type="term" value="F:structural constituent of ribosome"/>
    <property type="evidence" value="ECO:0007669"/>
    <property type="project" value="TreeGrafter"/>
</dbReference>
<evidence type="ECO:0000256" key="3">
    <source>
        <dbReference type="ARBA" id="ARBA00022980"/>
    </source>
</evidence>
<name>A0A8X7SWL9_9BASI</name>
<evidence type="ECO:0000256" key="4">
    <source>
        <dbReference type="ARBA" id="ARBA00023128"/>
    </source>
</evidence>
<keyword evidence="4" id="KW-0496">Mitochondrion</keyword>
<evidence type="ECO:0000313" key="10">
    <source>
        <dbReference type="EMBL" id="KAE8246657.1"/>
    </source>
</evidence>
<feature type="coiled-coil region" evidence="8">
    <location>
        <begin position="154"/>
        <end position="181"/>
    </location>
</feature>
<feature type="region of interest" description="Disordered" evidence="9">
    <location>
        <begin position="228"/>
        <end position="258"/>
    </location>
</feature>
<evidence type="ECO:0000256" key="1">
    <source>
        <dbReference type="ARBA" id="ARBA00004173"/>
    </source>
</evidence>